<evidence type="ECO:0000256" key="1">
    <source>
        <dbReference type="ARBA" id="ARBA00004167"/>
    </source>
</evidence>
<feature type="compositionally biased region" description="Basic and acidic residues" evidence="6">
    <location>
        <begin position="294"/>
        <end position="336"/>
    </location>
</feature>
<evidence type="ECO:0000313" key="9">
    <source>
        <dbReference type="EMBL" id="CAB1449812.1"/>
    </source>
</evidence>
<dbReference type="EMBL" id="CADEAL010004028">
    <property type="protein sequence ID" value="CAB1449812.1"/>
    <property type="molecule type" value="Genomic_DNA"/>
</dbReference>
<dbReference type="Pfam" id="PF06916">
    <property type="entry name" value="FAM210A-B_dom"/>
    <property type="match status" value="1"/>
</dbReference>
<feature type="region of interest" description="Disordered" evidence="6">
    <location>
        <begin position="294"/>
        <end position="346"/>
    </location>
</feature>
<evidence type="ECO:0000256" key="5">
    <source>
        <dbReference type="ARBA" id="ARBA00023136"/>
    </source>
</evidence>
<dbReference type="Gene3D" id="6.10.140.1430">
    <property type="match status" value="1"/>
</dbReference>
<gene>
    <name evidence="9" type="ORF">PLEPLA_LOCUS37498</name>
</gene>
<evidence type="ECO:0000256" key="4">
    <source>
        <dbReference type="ARBA" id="ARBA00023054"/>
    </source>
</evidence>
<dbReference type="PANTHER" id="PTHR21377">
    <property type="entry name" value="PROTEIN FAM210B, MITOCHONDRIAL"/>
    <property type="match status" value="1"/>
</dbReference>
<dbReference type="InterPro" id="IPR009688">
    <property type="entry name" value="FAM210A/B-like_dom"/>
</dbReference>
<reference evidence="9" key="1">
    <citation type="submission" date="2020-03" db="EMBL/GenBank/DDBJ databases">
        <authorList>
            <person name="Weist P."/>
        </authorList>
    </citation>
    <scope>NUCLEOTIDE SEQUENCE</scope>
</reference>
<evidence type="ECO:0000256" key="6">
    <source>
        <dbReference type="SAM" id="MobiDB-lite"/>
    </source>
</evidence>
<keyword evidence="2 7" id="KW-0812">Transmembrane</keyword>
<name>A0A9N7VC03_PLEPL</name>
<dbReference type="InterPro" id="IPR045866">
    <property type="entry name" value="FAM210A/B-like"/>
</dbReference>
<comment type="caution">
    <text evidence="9">The sequence shown here is derived from an EMBL/GenBank/DDBJ whole genome shotgun (WGS) entry which is preliminary data.</text>
</comment>
<keyword evidence="10" id="KW-1185">Reference proteome</keyword>
<organism evidence="9 10">
    <name type="scientific">Pleuronectes platessa</name>
    <name type="common">European plaice</name>
    <dbReference type="NCBI Taxonomy" id="8262"/>
    <lineage>
        <taxon>Eukaryota</taxon>
        <taxon>Metazoa</taxon>
        <taxon>Chordata</taxon>
        <taxon>Craniata</taxon>
        <taxon>Vertebrata</taxon>
        <taxon>Euteleostomi</taxon>
        <taxon>Actinopterygii</taxon>
        <taxon>Neopterygii</taxon>
        <taxon>Teleostei</taxon>
        <taxon>Neoteleostei</taxon>
        <taxon>Acanthomorphata</taxon>
        <taxon>Carangaria</taxon>
        <taxon>Pleuronectiformes</taxon>
        <taxon>Pleuronectoidei</taxon>
        <taxon>Pleuronectidae</taxon>
        <taxon>Pleuronectes</taxon>
    </lineage>
</organism>
<evidence type="ECO:0000256" key="3">
    <source>
        <dbReference type="ARBA" id="ARBA00022989"/>
    </source>
</evidence>
<sequence>MESLHQERRVLWPGGCDPIPGGGSFFTTRFVWCAVSWVVCFISTFLHFVWFSSPRLGEHHSSRKEEKRGKIMQRILTPGTLLHMAAVRPLLVDITLPKPAVALCCCALRLIPRSSAGQHWLSTSASSREAHQPKHQPPQEEPQSQKVQRGEAGPDAAEVDPLQDKSIGLFQRFKRTFKQYGKVMIPVHLVTSSVWFGTFYYAAMKGVNVVPFLEIMGLPETLVGLLKNSSSGYALTAYAMYKISTPARYTVTLGGTSLSIQYLRKHGYLSTPPPVKEYIQDKMEETKEKFTEKMEETKERLSEKMEVTKERISEKMEETKDKLSEKLQETKDRVSDGKSFFRKKND</sequence>
<keyword evidence="5 7" id="KW-0472">Membrane</keyword>
<evidence type="ECO:0000256" key="7">
    <source>
        <dbReference type="SAM" id="Phobius"/>
    </source>
</evidence>
<feature type="domain" description="DUF1279" evidence="8">
    <location>
        <begin position="171"/>
        <end position="257"/>
    </location>
</feature>
<evidence type="ECO:0000259" key="8">
    <source>
        <dbReference type="Pfam" id="PF06916"/>
    </source>
</evidence>
<accession>A0A9N7VC03</accession>
<evidence type="ECO:0000313" key="10">
    <source>
        <dbReference type="Proteomes" id="UP001153269"/>
    </source>
</evidence>
<dbReference type="Proteomes" id="UP001153269">
    <property type="component" value="Unassembled WGS sequence"/>
</dbReference>
<keyword evidence="4" id="KW-0175">Coiled coil</keyword>
<protein>
    <recommendedName>
        <fullName evidence="8">DUF1279 domain-containing protein</fullName>
    </recommendedName>
</protein>
<evidence type="ECO:0000256" key="2">
    <source>
        <dbReference type="ARBA" id="ARBA00022692"/>
    </source>
</evidence>
<dbReference type="SUPFAM" id="SSF58113">
    <property type="entry name" value="Apolipoprotein A-I"/>
    <property type="match status" value="1"/>
</dbReference>
<dbReference type="AlphaFoldDB" id="A0A9N7VC03"/>
<feature type="transmembrane region" description="Helical" evidence="7">
    <location>
        <begin position="29"/>
        <end position="51"/>
    </location>
</feature>
<dbReference type="GO" id="GO:0005739">
    <property type="term" value="C:mitochondrion"/>
    <property type="evidence" value="ECO:0007669"/>
    <property type="project" value="TreeGrafter"/>
</dbReference>
<comment type="subcellular location">
    <subcellularLocation>
        <location evidence="1">Membrane</location>
        <topology evidence="1">Single-pass membrane protein</topology>
    </subcellularLocation>
</comment>
<dbReference type="GO" id="GO:0016020">
    <property type="term" value="C:membrane"/>
    <property type="evidence" value="ECO:0007669"/>
    <property type="project" value="UniProtKB-SubCell"/>
</dbReference>
<proteinExistence type="predicted"/>
<keyword evidence="3 7" id="KW-1133">Transmembrane helix</keyword>
<feature type="region of interest" description="Disordered" evidence="6">
    <location>
        <begin position="122"/>
        <end position="159"/>
    </location>
</feature>
<dbReference type="PANTHER" id="PTHR21377:SF1">
    <property type="entry name" value="PROTEIN FAM210A"/>
    <property type="match status" value="1"/>
</dbReference>